<dbReference type="Gene3D" id="3.80.10.10">
    <property type="entry name" value="Ribonuclease Inhibitor"/>
    <property type="match status" value="1"/>
</dbReference>
<protein>
    <recommendedName>
        <fullName evidence="1">F-box domain-containing protein</fullName>
    </recommendedName>
</protein>
<accession>A0AAN9BEZ1</accession>
<dbReference type="AlphaFoldDB" id="A0AAN9BEZ1"/>
<feature type="domain" description="F-box" evidence="1">
    <location>
        <begin position="1"/>
        <end position="46"/>
    </location>
</feature>
<evidence type="ECO:0000313" key="2">
    <source>
        <dbReference type="EMBL" id="KAK7103524.1"/>
    </source>
</evidence>
<organism evidence="2 3">
    <name type="scientific">Littorina saxatilis</name>
    <dbReference type="NCBI Taxonomy" id="31220"/>
    <lineage>
        <taxon>Eukaryota</taxon>
        <taxon>Metazoa</taxon>
        <taxon>Spiralia</taxon>
        <taxon>Lophotrochozoa</taxon>
        <taxon>Mollusca</taxon>
        <taxon>Gastropoda</taxon>
        <taxon>Caenogastropoda</taxon>
        <taxon>Littorinimorpha</taxon>
        <taxon>Littorinoidea</taxon>
        <taxon>Littorinidae</taxon>
        <taxon>Littorina</taxon>
    </lineage>
</organism>
<reference evidence="2 3" key="1">
    <citation type="submission" date="2024-02" db="EMBL/GenBank/DDBJ databases">
        <title>Chromosome-scale genome assembly of the rough periwinkle Littorina saxatilis.</title>
        <authorList>
            <person name="De Jode A."/>
            <person name="Faria R."/>
            <person name="Formenti G."/>
            <person name="Sims Y."/>
            <person name="Smith T.P."/>
            <person name="Tracey A."/>
            <person name="Wood J.M.D."/>
            <person name="Zagrodzka Z.B."/>
            <person name="Johannesson K."/>
            <person name="Butlin R.K."/>
            <person name="Leder E.H."/>
        </authorList>
    </citation>
    <scope>NUCLEOTIDE SEQUENCE [LARGE SCALE GENOMIC DNA]</scope>
    <source>
        <strain evidence="2">Snail1</strain>
        <tissue evidence="2">Muscle</tissue>
    </source>
</reference>
<dbReference type="Pfam" id="PF12937">
    <property type="entry name" value="F-box-like"/>
    <property type="match status" value="1"/>
</dbReference>
<comment type="caution">
    <text evidence="2">The sequence shown here is derived from an EMBL/GenBank/DDBJ whole genome shotgun (WGS) entry which is preliminary data.</text>
</comment>
<dbReference type="Proteomes" id="UP001374579">
    <property type="component" value="Unassembled WGS sequence"/>
</dbReference>
<dbReference type="InterPro" id="IPR001810">
    <property type="entry name" value="F-box_dom"/>
</dbReference>
<sequence>MEASHVPEEIWLKVFSYLEPPDLYNSSRVCHHWSLLIDKETLWKCQCLSVRDSQIKQQILSDKFKQQRCWKDAYRNNYGCRLIKRRWMEGHFSNVNTLKELPAKVFCSMDVNTWGEIFEHELNR</sequence>
<gene>
    <name evidence="2" type="ORF">V1264_018405</name>
</gene>
<dbReference type="InterPro" id="IPR036047">
    <property type="entry name" value="F-box-like_dom_sf"/>
</dbReference>
<dbReference type="EMBL" id="JBAMIC010000008">
    <property type="protein sequence ID" value="KAK7103524.1"/>
    <property type="molecule type" value="Genomic_DNA"/>
</dbReference>
<proteinExistence type="predicted"/>
<evidence type="ECO:0000259" key="1">
    <source>
        <dbReference type="PROSITE" id="PS50181"/>
    </source>
</evidence>
<dbReference type="SMART" id="SM00256">
    <property type="entry name" value="FBOX"/>
    <property type="match status" value="1"/>
</dbReference>
<dbReference type="PROSITE" id="PS50181">
    <property type="entry name" value="FBOX"/>
    <property type="match status" value="1"/>
</dbReference>
<evidence type="ECO:0000313" key="3">
    <source>
        <dbReference type="Proteomes" id="UP001374579"/>
    </source>
</evidence>
<name>A0AAN9BEZ1_9CAEN</name>
<keyword evidence="3" id="KW-1185">Reference proteome</keyword>
<dbReference type="InterPro" id="IPR032675">
    <property type="entry name" value="LRR_dom_sf"/>
</dbReference>
<dbReference type="SUPFAM" id="SSF81383">
    <property type="entry name" value="F-box domain"/>
    <property type="match status" value="1"/>
</dbReference>